<keyword evidence="2" id="KW-0560">Oxidoreductase</keyword>
<dbReference type="PROSITE" id="PS00061">
    <property type="entry name" value="ADH_SHORT"/>
    <property type="match status" value="1"/>
</dbReference>
<dbReference type="Proteomes" id="UP001153620">
    <property type="component" value="Chromosome 2"/>
</dbReference>
<reference evidence="4" key="1">
    <citation type="submission" date="2022-01" db="EMBL/GenBank/DDBJ databases">
        <authorList>
            <person name="King R."/>
        </authorList>
    </citation>
    <scope>NUCLEOTIDE SEQUENCE</scope>
</reference>
<dbReference type="PRINTS" id="PR00081">
    <property type="entry name" value="GDHRDH"/>
</dbReference>
<dbReference type="PANTHER" id="PTHR43115:SF4">
    <property type="entry name" value="DEHYDROGENASE_REDUCTASE SDR FAMILY MEMBER 11"/>
    <property type="match status" value="1"/>
</dbReference>
<dbReference type="SUPFAM" id="SSF51735">
    <property type="entry name" value="NAD(P)-binding Rossmann-fold domains"/>
    <property type="match status" value="1"/>
</dbReference>
<evidence type="ECO:0000313" key="4">
    <source>
        <dbReference type="EMBL" id="CAG9803193.1"/>
    </source>
</evidence>
<dbReference type="Pfam" id="PF00106">
    <property type="entry name" value="adh_short"/>
    <property type="match status" value="1"/>
</dbReference>
<reference evidence="4" key="2">
    <citation type="submission" date="2022-10" db="EMBL/GenBank/DDBJ databases">
        <authorList>
            <consortium name="ENA_rothamsted_submissions"/>
            <consortium name="culmorum"/>
            <person name="King R."/>
        </authorList>
    </citation>
    <scope>NUCLEOTIDE SEQUENCE</scope>
</reference>
<dbReference type="EMBL" id="OU895878">
    <property type="protein sequence ID" value="CAG9803193.1"/>
    <property type="molecule type" value="Genomic_DNA"/>
</dbReference>
<evidence type="ECO:0000256" key="2">
    <source>
        <dbReference type="ARBA" id="ARBA00023002"/>
    </source>
</evidence>
<keyword evidence="5" id="KW-1185">Reference proteome</keyword>
<accession>A0A9N9RUT1</accession>
<name>A0A9N9RUT1_9DIPT</name>
<evidence type="ECO:0000313" key="5">
    <source>
        <dbReference type="Proteomes" id="UP001153620"/>
    </source>
</evidence>
<evidence type="ECO:0000256" key="3">
    <source>
        <dbReference type="RuleBase" id="RU000363"/>
    </source>
</evidence>
<gene>
    <name evidence="4" type="ORF">CHIRRI_LOCUS6094</name>
</gene>
<organism evidence="4 5">
    <name type="scientific">Chironomus riparius</name>
    <dbReference type="NCBI Taxonomy" id="315576"/>
    <lineage>
        <taxon>Eukaryota</taxon>
        <taxon>Metazoa</taxon>
        <taxon>Ecdysozoa</taxon>
        <taxon>Arthropoda</taxon>
        <taxon>Hexapoda</taxon>
        <taxon>Insecta</taxon>
        <taxon>Pterygota</taxon>
        <taxon>Neoptera</taxon>
        <taxon>Endopterygota</taxon>
        <taxon>Diptera</taxon>
        <taxon>Nematocera</taxon>
        <taxon>Chironomoidea</taxon>
        <taxon>Chironomidae</taxon>
        <taxon>Chironominae</taxon>
        <taxon>Chironomus</taxon>
    </lineage>
</organism>
<evidence type="ECO:0000256" key="1">
    <source>
        <dbReference type="ARBA" id="ARBA00006484"/>
    </source>
</evidence>
<protein>
    <recommendedName>
        <fullName evidence="6">Dehydrogenase</fullName>
    </recommendedName>
</protein>
<dbReference type="InterPro" id="IPR036291">
    <property type="entry name" value="NAD(P)-bd_dom_sf"/>
</dbReference>
<dbReference type="InterPro" id="IPR020904">
    <property type="entry name" value="Sc_DH/Rdtase_CS"/>
</dbReference>
<dbReference type="GO" id="GO:0016616">
    <property type="term" value="F:oxidoreductase activity, acting on the CH-OH group of donors, NAD or NADP as acceptor"/>
    <property type="evidence" value="ECO:0007669"/>
    <property type="project" value="UniProtKB-ARBA"/>
</dbReference>
<dbReference type="PRINTS" id="PR00080">
    <property type="entry name" value="SDRFAMILY"/>
</dbReference>
<dbReference type="FunFam" id="3.40.50.720:FF:000047">
    <property type="entry name" value="NADP-dependent L-serine/L-allo-threonine dehydrogenase"/>
    <property type="match status" value="1"/>
</dbReference>
<dbReference type="AlphaFoldDB" id="A0A9N9RUT1"/>
<dbReference type="OrthoDB" id="1933717at2759"/>
<sequence length="247" mass="27377">MEKWEGKLAVVTGASSGIGAVITQKFAENGINVIALARRYELIVENIRNIGETRGRIHPHRCDVSDYESIKETFKWIEDNFGTIDILINNAAIVTFSRALDESEETTELINQVINTNLNGLVHCTRKAIGIMKKYGNNSIIINIASMLAHHIPYLGFSANIYPATKFAVRGFQEMIQHELIMEKNSNIRIGNISPGIVATDMITKEMLETSPHIMPEDVANAVLYVISTPVNVNISDLIIHSVCSVV</sequence>
<evidence type="ECO:0008006" key="6">
    <source>
        <dbReference type="Google" id="ProtNLM"/>
    </source>
</evidence>
<dbReference type="PANTHER" id="PTHR43115">
    <property type="entry name" value="DEHYDROGENASE/REDUCTASE SDR FAMILY MEMBER 11"/>
    <property type="match status" value="1"/>
</dbReference>
<proteinExistence type="inferred from homology"/>
<comment type="similarity">
    <text evidence="1 3">Belongs to the short-chain dehydrogenases/reductases (SDR) family.</text>
</comment>
<dbReference type="Gene3D" id="3.40.50.720">
    <property type="entry name" value="NAD(P)-binding Rossmann-like Domain"/>
    <property type="match status" value="1"/>
</dbReference>
<dbReference type="InterPro" id="IPR002347">
    <property type="entry name" value="SDR_fam"/>
</dbReference>